<gene>
    <name evidence="2" type="ORF">A1Q1_06616</name>
</gene>
<protein>
    <submittedName>
        <fullName evidence="2">Uncharacterized protein</fullName>
    </submittedName>
</protein>
<evidence type="ECO:0000313" key="2">
    <source>
        <dbReference type="EMBL" id="EJT45032.1"/>
    </source>
</evidence>
<dbReference type="GeneID" id="25990128"/>
<feature type="compositionally biased region" description="Basic residues" evidence="1">
    <location>
        <begin position="281"/>
        <end position="295"/>
    </location>
</feature>
<name>J6EQS3_TRIAS</name>
<feature type="compositionally biased region" description="Basic residues" evidence="1">
    <location>
        <begin position="255"/>
        <end position="268"/>
    </location>
</feature>
<reference evidence="2 3" key="1">
    <citation type="journal article" date="2012" name="Eukaryot. Cell">
        <title>Draft genome sequence of CBS 2479, the standard type strain of Trichosporon asahii.</title>
        <authorList>
            <person name="Yang R.Y."/>
            <person name="Li H.T."/>
            <person name="Zhu H."/>
            <person name="Zhou G.P."/>
            <person name="Wang M."/>
            <person name="Wang L."/>
        </authorList>
    </citation>
    <scope>NUCLEOTIDE SEQUENCE [LARGE SCALE GENOMIC DNA]</scope>
    <source>
        <strain evidence="3">ATCC 90039 / CBS 2479 / JCM 2466 / KCTC 7840 / NCYC 2677 / UAMH 7654</strain>
    </source>
</reference>
<organism evidence="2 3">
    <name type="scientific">Trichosporon asahii var. asahii (strain ATCC 90039 / CBS 2479 / JCM 2466 / KCTC 7840 / NBRC 103889/ NCYC 2677 / UAMH 7654)</name>
    <name type="common">Yeast</name>
    <dbReference type="NCBI Taxonomy" id="1186058"/>
    <lineage>
        <taxon>Eukaryota</taxon>
        <taxon>Fungi</taxon>
        <taxon>Dikarya</taxon>
        <taxon>Basidiomycota</taxon>
        <taxon>Agaricomycotina</taxon>
        <taxon>Tremellomycetes</taxon>
        <taxon>Trichosporonales</taxon>
        <taxon>Trichosporonaceae</taxon>
        <taxon>Trichosporon</taxon>
    </lineage>
</organism>
<accession>J6EQS3</accession>
<proteinExistence type="predicted"/>
<dbReference type="HOGENOM" id="CLU_915832_0_0_1"/>
<evidence type="ECO:0000256" key="1">
    <source>
        <dbReference type="SAM" id="MobiDB-lite"/>
    </source>
</evidence>
<dbReference type="EMBL" id="ALBS01000340">
    <property type="protein sequence ID" value="EJT45032.1"/>
    <property type="molecule type" value="Genomic_DNA"/>
</dbReference>
<comment type="caution">
    <text evidence="2">The sequence shown here is derived from an EMBL/GenBank/DDBJ whole genome shotgun (WGS) entry which is preliminary data.</text>
</comment>
<dbReference type="VEuPathDB" id="FungiDB:A1Q1_06616"/>
<sequence length="304" mass="32329">MRPTFPSMRFWFQATAHGPPDMLLPESMIDKREMTGQTFPSLAFPFCSRPDDPSLSLSESPPAVLSHTLLPPSFLPSSLTTVLLTTDLPPTDPSPTSSPTGVRYLSLASHLKPKASSSRLCDVSSANVALADNRQHIDEKQLVGALLSAAPAHPNAVAGLAGVPAIRTLTPKSSSKSLKDTLGAVAGRRKTESTLIIPTISVTPAEGDEDDGTETRRDSFLAAQEAIAAARGVLGANAAALEADGSHEPLNGKSGHGKRGRRGRRAKPKPLVNFDEEKHDRPRGRSRSPKYRIHTRPAPPAALV</sequence>
<dbReference type="AlphaFoldDB" id="J6EQS3"/>
<dbReference type="Proteomes" id="UP000002748">
    <property type="component" value="Unassembled WGS sequence"/>
</dbReference>
<evidence type="ECO:0000313" key="3">
    <source>
        <dbReference type="Proteomes" id="UP000002748"/>
    </source>
</evidence>
<dbReference type="RefSeq" id="XP_014176241.1">
    <property type="nucleotide sequence ID" value="XM_014320766.1"/>
</dbReference>
<dbReference type="KEGG" id="tasa:A1Q1_06616"/>
<feature type="region of interest" description="Disordered" evidence="1">
    <location>
        <begin position="244"/>
        <end position="304"/>
    </location>
</feature>